<dbReference type="Proteomes" id="UP000237347">
    <property type="component" value="Unassembled WGS sequence"/>
</dbReference>
<organism evidence="1 2">
    <name type="scientific">Quercus suber</name>
    <name type="common">Cork oak</name>
    <dbReference type="NCBI Taxonomy" id="58331"/>
    <lineage>
        <taxon>Eukaryota</taxon>
        <taxon>Viridiplantae</taxon>
        <taxon>Streptophyta</taxon>
        <taxon>Embryophyta</taxon>
        <taxon>Tracheophyta</taxon>
        <taxon>Spermatophyta</taxon>
        <taxon>Magnoliopsida</taxon>
        <taxon>eudicotyledons</taxon>
        <taxon>Gunneridae</taxon>
        <taxon>Pentapetalae</taxon>
        <taxon>rosids</taxon>
        <taxon>fabids</taxon>
        <taxon>Fagales</taxon>
        <taxon>Fagaceae</taxon>
        <taxon>Quercus</taxon>
    </lineage>
</organism>
<comment type="caution">
    <text evidence="1">The sequence shown here is derived from an EMBL/GenBank/DDBJ whole genome shotgun (WGS) entry which is preliminary data.</text>
</comment>
<accession>A0AAW0L4N7</accession>
<evidence type="ECO:0000313" key="2">
    <source>
        <dbReference type="Proteomes" id="UP000237347"/>
    </source>
</evidence>
<dbReference type="AlphaFoldDB" id="A0AAW0L4N7"/>
<protein>
    <submittedName>
        <fullName evidence="1">Uncharacterized protein</fullName>
    </submittedName>
</protein>
<evidence type="ECO:0000313" key="1">
    <source>
        <dbReference type="EMBL" id="KAK7846650.1"/>
    </source>
</evidence>
<sequence length="46" mass="5060">MVALFSQKNSLPTAMEMVEAIAACRAVEFARELAFTLAMSPRKQSI</sequence>
<dbReference type="EMBL" id="PKMF04000152">
    <property type="protein sequence ID" value="KAK7846650.1"/>
    <property type="molecule type" value="Genomic_DNA"/>
</dbReference>
<proteinExistence type="predicted"/>
<keyword evidence="2" id="KW-1185">Reference proteome</keyword>
<reference evidence="1 2" key="1">
    <citation type="journal article" date="2018" name="Sci. Data">
        <title>The draft genome sequence of cork oak.</title>
        <authorList>
            <person name="Ramos A.M."/>
            <person name="Usie A."/>
            <person name="Barbosa P."/>
            <person name="Barros P.M."/>
            <person name="Capote T."/>
            <person name="Chaves I."/>
            <person name="Simoes F."/>
            <person name="Abreu I."/>
            <person name="Carrasquinho I."/>
            <person name="Faro C."/>
            <person name="Guimaraes J.B."/>
            <person name="Mendonca D."/>
            <person name="Nobrega F."/>
            <person name="Rodrigues L."/>
            <person name="Saibo N.J.M."/>
            <person name="Varela M.C."/>
            <person name="Egas C."/>
            <person name="Matos J."/>
            <person name="Miguel C.M."/>
            <person name="Oliveira M.M."/>
            <person name="Ricardo C.P."/>
            <person name="Goncalves S."/>
        </authorList>
    </citation>
    <scope>NUCLEOTIDE SEQUENCE [LARGE SCALE GENOMIC DNA]</scope>
    <source>
        <strain evidence="2">cv. HL8</strain>
    </source>
</reference>
<gene>
    <name evidence="1" type="ORF">CFP56_007628</name>
</gene>
<name>A0AAW0L4N7_QUESU</name>